<dbReference type="InterPro" id="IPR011990">
    <property type="entry name" value="TPR-like_helical_dom_sf"/>
</dbReference>
<name>A0A832M4A8_9CYAN</name>
<keyword evidence="1" id="KW-0732">Signal</keyword>
<reference evidence="2" key="1">
    <citation type="journal article" date="2020" name="mSystems">
        <title>Genome- and Community-Level Interaction Insights into Carbon Utilization and Element Cycling Functions of Hydrothermarchaeota in Hydrothermal Sediment.</title>
        <authorList>
            <person name="Zhou Z."/>
            <person name="Liu Y."/>
            <person name="Xu W."/>
            <person name="Pan J."/>
            <person name="Luo Z.H."/>
            <person name="Li M."/>
        </authorList>
    </citation>
    <scope>NUCLEOTIDE SEQUENCE [LARGE SCALE GENOMIC DNA]</scope>
    <source>
        <strain evidence="2">SpSt-402</strain>
    </source>
</reference>
<gene>
    <name evidence="2" type="ORF">ENR47_02240</name>
</gene>
<sequence length="383" mass="42618">MKLSRNLMTVLVLAALGLILQSRFAIAQTAYIQDIKGKVELKRKTWSTFRPITRVGTPLEQDDQLRRASNASAIVACPNGKKQPIRRAEERTGLTEICIQWKGIISKGPPPFGSIGGIDLQRPFLISPRRTLLLSATPALRWNAVSGTSHYTVQILNSGKVVWQTQVKEPQITYPGNPALQPGTLYSVLIQTNTGKSSQSEDNTGIEFIILRDADVKVIQAEANTILQSDFTTEVKALKLANYYGNYGISQPSSYGLSKEVAEGYRLSADAIAVLETFIDKGSRSPVVYRTLGNLYWQTGLMKSAENAYLSAIETVQSSEDLEEWSLAMFGVGELYEAIQDFRQALLWYSQARAGFVTREDRRVELLNRRIAKLKKAIPRSLK</sequence>
<dbReference type="EMBL" id="DSRD01000150">
    <property type="protein sequence ID" value="HGW93096.1"/>
    <property type="molecule type" value="Genomic_DNA"/>
</dbReference>
<feature type="chain" id="PRO_5032966156" evidence="1">
    <location>
        <begin position="28"/>
        <end position="383"/>
    </location>
</feature>
<organism evidence="2">
    <name type="scientific">Oscillatoriales cyanobacterium SpSt-402</name>
    <dbReference type="NCBI Taxonomy" id="2282168"/>
    <lineage>
        <taxon>Bacteria</taxon>
        <taxon>Bacillati</taxon>
        <taxon>Cyanobacteriota</taxon>
        <taxon>Cyanophyceae</taxon>
        <taxon>Oscillatoriophycideae</taxon>
        <taxon>Oscillatoriales</taxon>
    </lineage>
</organism>
<dbReference type="Gene3D" id="1.25.40.10">
    <property type="entry name" value="Tetratricopeptide repeat domain"/>
    <property type="match status" value="1"/>
</dbReference>
<feature type="signal peptide" evidence="1">
    <location>
        <begin position="1"/>
        <end position="27"/>
    </location>
</feature>
<protein>
    <submittedName>
        <fullName evidence="2">Tetratricopeptide repeat protein</fullName>
    </submittedName>
</protein>
<accession>A0A832M4A8</accession>
<evidence type="ECO:0000313" key="2">
    <source>
        <dbReference type="EMBL" id="HGW93096.1"/>
    </source>
</evidence>
<proteinExistence type="predicted"/>
<evidence type="ECO:0000256" key="1">
    <source>
        <dbReference type="SAM" id="SignalP"/>
    </source>
</evidence>
<dbReference type="AlphaFoldDB" id="A0A832M4A8"/>
<comment type="caution">
    <text evidence="2">The sequence shown here is derived from an EMBL/GenBank/DDBJ whole genome shotgun (WGS) entry which is preliminary data.</text>
</comment>
<dbReference type="SUPFAM" id="SSF48452">
    <property type="entry name" value="TPR-like"/>
    <property type="match status" value="1"/>
</dbReference>